<name>A0AB38T924_9HYPH</name>
<evidence type="ECO:0000313" key="1">
    <source>
        <dbReference type="EMBL" id="UTU51005.1"/>
    </source>
</evidence>
<organism evidence="1 2">
    <name type="scientific">Mesorhizobium ciceri</name>
    <dbReference type="NCBI Taxonomy" id="39645"/>
    <lineage>
        <taxon>Bacteria</taxon>
        <taxon>Pseudomonadati</taxon>
        <taxon>Pseudomonadota</taxon>
        <taxon>Alphaproteobacteria</taxon>
        <taxon>Hyphomicrobiales</taxon>
        <taxon>Phyllobacteriaceae</taxon>
        <taxon>Mesorhizobium</taxon>
    </lineage>
</organism>
<sequence length="144" mass="14748">MLAVVAVLFGVGFLGIIVLQRGGSSPAKPVAALEPFDGKLAIPSVDDLRVGGRKILLCGAAFSRPQAMRLLVTEAARRDYQGLVLACKPVGAGTPCDGKIASRVGDTLVVQCLTAEGEDLATILTQGGILCGQPVQAGATYKPC</sequence>
<dbReference type="RefSeq" id="WP_127218955.1">
    <property type="nucleotide sequence ID" value="NZ_CP088147.1"/>
</dbReference>
<reference evidence="1 2" key="1">
    <citation type="journal article" date="2022" name="Microbiol. Resour. Announc.">
        <title>Complete Genome Sequence of Mesorhizobium ciceri Strain R30, a Rhizobium Used as a Commercial Inoculant for Chickpea in Argentina.</title>
        <authorList>
            <person name="Foresto E."/>
            <person name="Revale S."/>
            <person name="Primo E."/>
            <person name="Nievas F."/>
            <person name="Carezzano E."/>
            <person name="Puente M."/>
            <person name="Alzari P."/>
            <person name="Mart M."/>
            <person name="Ben-Assaya M."/>
            <person name="Mornico D."/>
            <person name="Santoro M."/>
            <person name="Mart F."/>
            <person name="Giordano W."/>
            <person name="Bogino P."/>
        </authorList>
    </citation>
    <scope>NUCLEOTIDE SEQUENCE [LARGE SCALE GENOMIC DNA]</scope>
    <source>
        <strain evidence="1 2">R30</strain>
    </source>
</reference>
<gene>
    <name evidence="1" type="ORF">LRP29_26590</name>
</gene>
<proteinExistence type="predicted"/>
<dbReference type="Proteomes" id="UP001060070">
    <property type="component" value="Chromosome"/>
</dbReference>
<evidence type="ECO:0000313" key="2">
    <source>
        <dbReference type="Proteomes" id="UP001060070"/>
    </source>
</evidence>
<accession>A0AB38T924</accession>
<keyword evidence="2" id="KW-1185">Reference proteome</keyword>
<dbReference type="EMBL" id="CP088147">
    <property type="protein sequence ID" value="UTU51005.1"/>
    <property type="molecule type" value="Genomic_DNA"/>
</dbReference>
<protein>
    <submittedName>
        <fullName evidence="1">Uncharacterized protein</fullName>
    </submittedName>
</protein>
<dbReference type="AlphaFoldDB" id="A0AB38T924"/>